<organism evidence="2 3">
    <name type="scientific">Sporothrix curviconia</name>
    <dbReference type="NCBI Taxonomy" id="1260050"/>
    <lineage>
        <taxon>Eukaryota</taxon>
        <taxon>Fungi</taxon>
        <taxon>Dikarya</taxon>
        <taxon>Ascomycota</taxon>
        <taxon>Pezizomycotina</taxon>
        <taxon>Sordariomycetes</taxon>
        <taxon>Sordariomycetidae</taxon>
        <taxon>Ophiostomatales</taxon>
        <taxon>Ophiostomataceae</taxon>
        <taxon>Sporothrix</taxon>
    </lineage>
</organism>
<reference evidence="2 3" key="1">
    <citation type="submission" date="2024-01" db="EMBL/GenBank/DDBJ databases">
        <authorList>
            <person name="Allen C."/>
            <person name="Tagirdzhanova G."/>
        </authorList>
    </citation>
    <scope>NUCLEOTIDE SEQUENCE [LARGE SCALE GENOMIC DNA]</scope>
</reference>
<dbReference type="Proteomes" id="UP001642405">
    <property type="component" value="Unassembled WGS sequence"/>
</dbReference>
<protein>
    <submittedName>
        <fullName evidence="2">Uncharacterized protein</fullName>
    </submittedName>
</protein>
<comment type="caution">
    <text evidence="2">The sequence shown here is derived from an EMBL/GenBank/DDBJ whole genome shotgun (WGS) entry which is preliminary data.</text>
</comment>
<gene>
    <name evidence="2" type="ORF">SCUCBS95973_009234</name>
</gene>
<feature type="region of interest" description="Disordered" evidence="1">
    <location>
        <begin position="1"/>
        <end position="58"/>
    </location>
</feature>
<sequence length="355" mass="38147">MSQPVNDEVLGKPEVQPQVQPQVQSQPQMDESEQPVCDDPPAKLKRKTRRGGMQRRKTLKDIHVRRGVLLAAEEEALAELQNVRDEKMALAEVALEAKESERPQNTPDDQAALDAKEHDLKVVLADVRVRIEALDKEYDHVKALSAAARQARLDLNAKQAAEKAAPAPFVLRPTAPRVHHVIPSGPLPPVTYRAPSLRYDPKQHGFVFCNPDSVPAPPSRASRVSKAIPIIDPETMRVKPLDFSQFPPAPPSPEADPAAVAALALLAAFASLKAAPQPTPDSPVPAPEPVPVSPTDSVPDHTPAEPVDAGFVVVEPPTPACLEPPWPGGLIGPQPAHEPADASDAILADRNPFPA</sequence>
<proteinExistence type="predicted"/>
<feature type="region of interest" description="Disordered" evidence="1">
    <location>
        <begin position="275"/>
        <end position="355"/>
    </location>
</feature>
<feature type="compositionally biased region" description="Low complexity" evidence="1">
    <location>
        <begin position="15"/>
        <end position="28"/>
    </location>
</feature>
<feature type="compositionally biased region" description="Basic residues" evidence="1">
    <location>
        <begin position="43"/>
        <end position="58"/>
    </location>
</feature>
<keyword evidence="3" id="KW-1185">Reference proteome</keyword>
<feature type="compositionally biased region" description="Pro residues" evidence="1">
    <location>
        <begin position="316"/>
        <end position="327"/>
    </location>
</feature>
<name>A0ABP0CTT9_9PEZI</name>
<evidence type="ECO:0000256" key="1">
    <source>
        <dbReference type="SAM" id="MobiDB-lite"/>
    </source>
</evidence>
<evidence type="ECO:0000313" key="2">
    <source>
        <dbReference type="EMBL" id="CAK7235331.1"/>
    </source>
</evidence>
<dbReference type="EMBL" id="CAWUHB010000097">
    <property type="protein sequence ID" value="CAK7235331.1"/>
    <property type="molecule type" value="Genomic_DNA"/>
</dbReference>
<feature type="compositionally biased region" description="Pro residues" evidence="1">
    <location>
        <begin position="277"/>
        <end position="292"/>
    </location>
</feature>
<evidence type="ECO:0000313" key="3">
    <source>
        <dbReference type="Proteomes" id="UP001642405"/>
    </source>
</evidence>
<accession>A0ABP0CTT9</accession>